<feature type="compositionally biased region" description="Low complexity" evidence="3">
    <location>
        <begin position="325"/>
        <end position="338"/>
    </location>
</feature>
<dbReference type="EMBL" id="JBHSED010000065">
    <property type="protein sequence ID" value="MFC4306509.1"/>
    <property type="molecule type" value="Genomic_DNA"/>
</dbReference>
<organism evidence="4 5">
    <name type="scientific">Cohnella boryungensis</name>
    <dbReference type="NCBI Taxonomy" id="768479"/>
    <lineage>
        <taxon>Bacteria</taxon>
        <taxon>Bacillati</taxon>
        <taxon>Bacillota</taxon>
        <taxon>Bacilli</taxon>
        <taxon>Bacillales</taxon>
        <taxon>Paenibacillaceae</taxon>
        <taxon>Cohnella</taxon>
    </lineage>
</organism>
<feature type="region of interest" description="Disordered" evidence="3">
    <location>
        <begin position="308"/>
        <end position="367"/>
    </location>
</feature>
<dbReference type="NCBIfam" id="TIGR01730">
    <property type="entry name" value="RND_mfp"/>
    <property type="match status" value="1"/>
</dbReference>
<evidence type="ECO:0000256" key="1">
    <source>
        <dbReference type="ARBA" id="ARBA00009477"/>
    </source>
</evidence>
<protein>
    <submittedName>
        <fullName evidence="4">Efflux RND transporter periplasmic adaptor subunit</fullName>
    </submittedName>
</protein>
<accession>A0ABV8SJ75</accession>
<keyword evidence="5" id="KW-1185">Reference proteome</keyword>
<gene>
    <name evidence="4" type="ORF">ACFO1S_24105</name>
</gene>
<name>A0ABV8SJ75_9BACL</name>
<reference evidence="5" key="1">
    <citation type="journal article" date="2019" name="Int. J. Syst. Evol. Microbiol.">
        <title>The Global Catalogue of Microorganisms (GCM) 10K type strain sequencing project: providing services to taxonomists for standard genome sequencing and annotation.</title>
        <authorList>
            <consortium name="The Broad Institute Genomics Platform"/>
            <consortium name="The Broad Institute Genome Sequencing Center for Infectious Disease"/>
            <person name="Wu L."/>
            <person name="Ma J."/>
        </authorList>
    </citation>
    <scope>NUCLEOTIDE SEQUENCE [LARGE SCALE GENOMIC DNA]</scope>
    <source>
        <strain evidence="5">CGMCC 4.1641</strain>
    </source>
</reference>
<dbReference type="SUPFAM" id="SSF111369">
    <property type="entry name" value="HlyD-like secretion proteins"/>
    <property type="match status" value="1"/>
</dbReference>
<dbReference type="RefSeq" id="WP_204602521.1">
    <property type="nucleotide sequence ID" value="NZ_JBHSED010000065.1"/>
</dbReference>
<proteinExistence type="inferred from homology"/>
<dbReference type="Gene3D" id="2.40.420.20">
    <property type="match status" value="1"/>
</dbReference>
<evidence type="ECO:0000313" key="4">
    <source>
        <dbReference type="EMBL" id="MFC4306509.1"/>
    </source>
</evidence>
<dbReference type="Gene3D" id="2.40.50.100">
    <property type="match status" value="1"/>
</dbReference>
<dbReference type="InterPro" id="IPR006143">
    <property type="entry name" value="RND_pump_MFP"/>
</dbReference>
<comment type="caution">
    <text evidence="4">The sequence shown here is derived from an EMBL/GenBank/DDBJ whole genome shotgun (WGS) entry which is preliminary data.</text>
</comment>
<feature type="region of interest" description="Disordered" evidence="3">
    <location>
        <begin position="456"/>
        <end position="480"/>
    </location>
</feature>
<evidence type="ECO:0000313" key="5">
    <source>
        <dbReference type="Proteomes" id="UP001595755"/>
    </source>
</evidence>
<evidence type="ECO:0000256" key="2">
    <source>
        <dbReference type="SAM" id="Coils"/>
    </source>
</evidence>
<dbReference type="PANTHER" id="PTHR30469:SF33">
    <property type="entry name" value="SLR1207 PROTEIN"/>
    <property type="match status" value="1"/>
</dbReference>
<evidence type="ECO:0000256" key="3">
    <source>
        <dbReference type="SAM" id="MobiDB-lite"/>
    </source>
</evidence>
<feature type="coiled-coil region" evidence="2">
    <location>
        <begin position="102"/>
        <end position="159"/>
    </location>
</feature>
<dbReference type="Proteomes" id="UP001595755">
    <property type="component" value="Unassembled WGS sequence"/>
</dbReference>
<comment type="similarity">
    <text evidence="1">Belongs to the membrane fusion protein (MFP) (TC 8.A.1) family.</text>
</comment>
<dbReference type="PANTHER" id="PTHR30469">
    <property type="entry name" value="MULTIDRUG RESISTANCE PROTEIN MDTA"/>
    <property type="match status" value="1"/>
</dbReference>
<dbReference type="Gene3D" id="2.40.30.170">
    <property type="match status" value="1"/>
</dbReference>
<keyword evidence="2" id="KW-0175">Coiled coil</keyword>
<sequence>MKKRILWSVVAAIAIAAGVWAGLRYWNMKDVETAPALPTTKVRKGTIEVKVSGTGTIQPSARETIKAGSSGTAFKVHVKEGDIVRKGDVLVTYEEEDNASQVRSKEIDLKKKKLELADLQTKFKQAGDDEAREAIALSIQKQQLDIESAQADIADLKADKGVDPIVSPIGGTVTSFKVNAGDVLNPNSEIGEIVNYAQLQMVVGIDELDIPKVRLDQSAEILVEALPDEKFTGKVVSIADEGSSSNGVASFDVTVALTEIDNLMVGMSAEASILTAQKADALYVPVEAVQSSQGKYFVLTPVGAAAGTPGSAEGNSAGPGREAPQQEPNQGQGQSSQGDQGGGSVPGQMPQGRNDNAERFQSMSEEERAAMRERFMANRGSGGTASATVGATSTMRVEVEIGINNEDSIEIVSGLQEGDVVVLPAVTGSSSSSQSMQGGFPGIGGGGFVGGAGGGMPGGGFGGNGGRQSSGGGAGAGGAR</sequence>